<feature type="chain" id="PRO_5040300125" evidence="1">
    <location>
        <begin position="19"/>
        <end position="113"/>
    </location>
</feature>
<evidence type="ECO:0000256" key="1">
    <source>
        <dbReference type="SAM" id="SignalP"/>
    </source>
</evidence>
<dbReference type="OrthoDB" id="10609893at2759"/>
<accession>A0A9N9KNW9</accession>
<gene>
    <name evidence="2" type="ORF">HYFRA_00008075</name>
</gene>
<protein>
    <submittedName>
        <fullName evidence="2">Uncharacterized protein</fullName>
    </submittedName>
</protein>
<dbReference type="EMBL" id="CAJVRL010000041">
    <property type="protein sequence ID" value="CAG8951325.1"/>
    <property type="molecule type" value="Genomic_DNA"/>
</dbReference>
<keyword evidence="3" id="KW-1185">Reference proteome</keyword>
<dbReference type="AlphaFoldDB" id="A0A9N9KNW9"/>
<proteinExistence type="predicted"/>
<sequence length="113" mass="11376">MQFQNIFLATLATTSISAWPLGNGCHWYLIAIVCKGPAQSGTPAPVPAPPPAPPCTTCAAPPCPAACTPFIPAAQRTIGATACPAPQYALFGSTGNFQCCGPANDPLTGMAAC</sequence>
<comment type="caution">
    <text evidence="2">The sequence shown here is derived from an EMBL/GenBank/DDBJ whole genome shotgun (WGS) entry which is preliminary data.</text>
</comment>
<feature type="signal peptide" evidence="1">
    <location>
        <begin position="1"/>
        <end position="18"/>
    </location>
</feature>
<dbReference type="Proteomes" id="UP000696280">
    <property type="component" value="Unassembled WGS sequence"/>
</dbReference>
<name>A0A9N9KNW9_9HELO</name>
<evidence type="ECO:0000313" key="3">
    <source>
        <dbReference type="Proteomes" id="UP000696280"/>
    </source>
</evidence>
<keyword evidence="1" id="KW-0732">Signal</keyword>
<organism evidence="2 3">
    <name type="scientific">Hymenoscyphus fraxineus</name>
    <dbReference type="NCBI Taxonomy" id="746836"/>
    <lineage>
        <taxon>Eukaryota</taxon>
        <taxon>Fungi</taxon>
        <taxon>Dikarya</taxon>
        <taxon>Ascomycota</taxon>
        <taxon>Pezizomycotina</taxon>
        <taxon>Leotiomycetes</taxon>
        <taxon>Helotiales</taxon>
        <taxon>Helotiaceae</taxon>
        <taxon>Hymenoscyphus</taxon>
    </lineage>
</organism>
<evidence type="ECO:0000313" key="2">
    <source>
        <dbReference type="EMBL" id="CAG8951325.1"/>
    </source>
</evidence>
<reference evidence="2" key="1">
    <citation type="submission" date="2021-07" db="EMBL/GenBank/DDBJ databases">
        <authorList>
            <person name="Durling M."/>
        </authorList>
    </citation>
    <scope>NUCLEOTIDE SEQUENCE</scope>
</reference>